<reference evidence="1 2" key="1">
    <citation type="submission" date="2019-06" db="EMBL/GenBank/DDBJ databases">
        <title>Genomic Encyclopedia of Archaeal and Bacterial Type Strains, Phase II (KMG-II): from individual species to whole genera.</title>
        <authorList>
            <person name="Goeker M."/>
        </authorList>
    </citation>
    <scope>NUCLEOTIDE SEQUENCE [LARGE SCALE GENOMIC DNA]</scope>
    <source>
        <strain evidence="1 2">DSM 24789</strain>
    </source>
</reference>
<evidence type="ECO:0000313" key="2">
    <source>
        <dbReference type="Proteomes" id="UP000320773"/>
    </source>
</evidence>
<proteinExistence type="predicted"/>
<dbReference type="AlphaFoldDB" id="A0A543FZR9"/>
<dbReference type="PANTHER" id="PTHR32305:SF15">
    <property type="entry name" value="PROTEIN RHSA-RELATED"/>
    <property type="match status" value="1"/>
</dbReference>
<name>A0A543FZR9_9FLAO</name>
<dbReference type="NCBIfam" id="TIGR03696">
    <property type="entry name" value="Rhs_assc_core"/>
    <property type="match status" value="1"/>
</dbReference>
<dbReference type="Gene3D" id="2.180.10.10">
    <property type="entry name" value="RHS repeat-associated core"/>
    <property type="match status" value="1"/>
</dbReference>
<protein>
    <submittedName>
        <fullName evidence="1">RHS repeat-associated protein</fullName>
    </submittedName>
</protein>
<dbReference type="Proteomes" id="UP000320773">
    <property type="component" value="Unassembled WGS sequence"/>
</dbReference>
<sequence length="392" mass="44427">MVNEAGVITTTDYINGFQYKTLSSGDGGLVFFPHAEGYVSVNESYKLTESSLFNYVFNYTDHLGNIRMSYTQTPTGALSILEENHYYPFGLKHTNYNSDKRLYVRESVASKIKPVTPLFPLVYNYKYNGKEWQDELGLNMYDYGARNYDPAIGRWMNIDPLAEKYRRWTPYNYCVDNPMRFIDPDGMQVVDPTYTITYAIQNKDKRIVNHETYTKTNHKNGSFTIAKTTLSTQINSEGTIGKTTLTNSNITYTPEDKNYTDAMGNQVKYTDYSEKVNSSSSREATKEEKSNADGGFFESKVKVIAEKVNNSSDFIKDESRDQKSGQSEYKTGDINQTFTEVGIPISKVFPELQIDITVGQAQKLVTLALDFLTGKHSGEGSPLVLTPLQIRE</sequence>
<gene>
    <name evidence="1" type="ORF">BC670_0074</name>
</gene>
<dbReference type="InterPro" id="IPR022385">
    <property type="entry name" value="Rhs_assc_core"/>
</dbReference>
<dbReference type="EMBL" id="VFPJ01000001">
    <property type="protein sequence ID" value="TQM39295.1"/>
    <property type="molecule type" value="Genomic_DNA"/>
</dbReference>
<comment type="caution">
    <text evidence="1">The sequence shown here is derived from an EMBL/GenBank/DDBJ whole genome shotgun (WGS) entry which is preliminary data.</text>
</comment>
<accession>A0A543FZR9</accession>
<organism evidence="1 2">
    <name type="scientific">Flavobacterium branchiophilum</name>
    <dbReference type="NCBI Taxonomy" id="55197"/>
    <lineage>
        <taxon>Bacteria</taxon>
        <taxon>Pseudomonadati</taxon>
        <taxon>Bacteroidota</taxon>
        <taxon>Flavobacteriia</taxon>
        <taxon>Flavobacteriales</taxon>
        <taxon>Flavobacteriaceae</taxon>
        <taxon>Flavobacterium</taxon>
    </lineage>
</organism>
<evidence type="ECO:0000313" key="1">
    <source>
        <dbReference type="EMBL" id="TQM39295.1"/>
    </source>
</evidence>
<dbReference type="PANTHER" id="PTHR32305">
    <property type="match status" value="1"/>
</dbReference>
<dbReference type="InterPro" id="IPR050708">
    <property type="entry name" value="T6SS_VgrG/RHS"/>
</dbReference>